<dbReference type="SUPFAM" id="SSF51735">
    <property type="entry name" value="NAD(P)-binding Rossmann-fold domains"/>
    <property type="match status" value="1"/>
</dbReference>
<dbReference type="PANTHER" id="PTHR11092">
    <property type="entry name" value="SUGAR NUCLEOTIDE EPIMERASE RELATED"/>
    <property type="match status" value="1"/>
</dbReference>
<dbReference type="InterPro" id="IPR013549">
    <property type="entry name" value="DUF1731"/>
</dbReference>
<gene>
    <name evidence="4" type="ORF">BSZ40_04320</name>
</gene>
<name>A0A1Q5PXH3_9ACTO</name>
<feature type="domain" description="DUF1731" evidence="3">
    <location>
        <begin position="231"/>
        <end position="276"/>
    </location>
</feature>
<sequence length="288" mass="30149">MQRIGITGASGLIGTAVRQALQARGDEPVALGCRRDWQPDDLATLDAVINLGGASLGGRRWNAAYKRQIRDSRVLNTASLAGAIARSDRPIRLVSASAVGFYGDRGETVLGESAAAGEGFLADVCRAWEAAAADAVPTAALVRTGIVVSGRGGALARLAPLARWGLAGPLGSGRQFWPWIALADHVRALLHLLDRPELTGPFNLVAPQPVRQRDFARALGRAVRRPTVLPTPGWALRLAAGEFGGELLASQRAVPTALAGSGFTFAHPELGPVLAACVRRRARAAGKD</sequence>
<dbReference type="Pfam" id="PF01370">
    <property type="entry name" value="Epimerase"/>
    <property type="match status" value="1"/>
</dbReference>
<organism evidence="4 5">
    <name type="scientific">Buchananella hordeovulneris</name>
    <dbReference type="NCBI Taxonomy" id="52770"/>
    <lineage>
        <taxon>Bacteria</taxon>
        <taxon>Bacillati</taxon>
        <taxon>Actinomycetota</taxon>
        <taxon>Actinomycetes</taxon>
        <taxon>Actinomycetales</taxon>
        <taxon>Actinomycetaceae</taxon>
        <taxon>Buchananella</taxon>
    </lineage>
</organism>
<dbReference type="Gene3D" id="3.40.50.720">
    <property type="entry name" value="NAD(P)-binding Rossmann-like Domain"/>
    <property type="match status" value="1"/>
</dbReference>
<dbReference type="Proteomes" id="UP000185612">
    <property type="component" value="Unassembled WGS sequence"/>
</dbReference>
<evidence type="ECO:0000259" key="2">
    <source>
        <dbReference type="Pfam" id="PF01370"/>
    </source>
</evidence>
<protein>
    <submittedName>
        <fullName evidence="4">TIGR01777 family protein</fullName>
    </submittedName>
</protein>
<comment type="similarity">
    <text evidence="1">Belongs to the NAD(P)-dependent epimerase/dehydratase family. SDR39U1 subfamily.</text>
</comment>
<dbReference type="Pfam" id="PF08338">
    <property type="entry name" value="DUF1731"/>
    <property type="match status" value="1"/>
</dbReference>
<dbReference type="InterPro" id="IPR036291">
    <property type="entry name" value="NAD(P)-bd_dom_sf"/>
</dbReference>
<keyword evidence="5" id="KW-1185">Reference proteome</keyword>
<dbReference type="OrthoDB" id="9801773at2"/>
<dbReference type="RefSeq" id="WP_073823646.1">
    <property type="nucleotide sequence ID" value="NZ_MQVS01000003.1"/>
</dbReference>
<evidence type="ECO:0000256" key="1">
    <source>
        <dbReference type="ARBA" id="ARBA00009353"/>
    </source>
</evidence>
<proteinExistence type="inferred from homology"/>
<dbReference type="AlphaFoldDB" id="A0A1Q5PXH3"/>
<dbReference type="STRING" id="52770.BSZ40_04320"/>
<accession>A0A1Q5PXH3</accession>
<comment type="caution">
    <text evidence="4">The sequence shown here is derived from an EMBL/GenBank/DDBJ whole genome shotgun (WGS) entry which is preliminary data.</text>
</comment>
<dbReference type="InterPro" id="IPR010099">
    <property type="entry name" value="SDR39U1"/>
</dbReference>
<reference evidence="5" key="1">
    <citation type="submission" date="2016-12" db="EMBL/GenBank/DDBJ databases">
        <authorList>
            <person name="Meng X."/>
        </authorList>
    </citation>
    <scope>NUCLEOTIDE SEQUENCE [LARGE SCALE GENOMIC DNA]</scope>
    <source>
        <strain evidence="5">DSM 20732</strain>
    </source>
</reference>
<dbReference type="InParanoid" id="A0A1Q5PXH3"/>
<feature type="domain" description="NAD-dependent epimerase/dehydratase" evidence="2">
    <location>
        <begin position="6"/>
        <end position="108"/>
    </location>
</feature>
<dbReference type="FunCoup" id="A0A1Q5PXH3">
    <property type="interactions" value="211"/>
</dbReference>
<dbReference type="EMBL" id="MQVS01000003">
    <property type="protein sequence ID" value="OKL52135.1"/>
    <property type="molecule type" value="Genomic_DNA"/>
</dbReference>
<evidence type="ECO:0000313" key="5">
    <source>
        <dbReference type="Proteomes" id="UP000185612"/>
    </source>
</evidence>
<dbReference type="PANTHER" id="PTHR11092:SF0">
    <property type="entry name" value="EPIMERASE FAMILY PROTEIN SDR39U1"/>
    <property type="match status" value="1"/>
</dbReference>
<dbReference type="InterPro" id="IPR001509">
    <property type="entry name" value="Epimerase_deHydtase"/>
</dbReference>
<dbReference type="NCBIfam" id="TIGR01777">
    <property type="entry name" value="yfcH"/>
    <property type="match status" value="1"/>
</dbReference>
<evidence type="ECO:0000313" key="4">
    <source>
        <dbReference type="EMBL" id="OKL52135.1"/>
    </source>
</evidence>
<evidence type="ECO:0000259" key="3">
    <source>
        <dbReference type="Pfam" id="PF08338"/>
    </source>
</evidence>